<gene>
    <name evidence="2" type="ORF">GCM10023213_12500</name>
</gene>
<organism evidence="2 3">
    <name type="scientific">Prosthecobacter algae</name>
    <dbReference type="NCBI Taxonomy" id="1144682"/>
    <lineage>
        <taxon>Bacteria</taxon>
        <taxon>Pseudomonadati</taxon>
        <taxon>Verrucomicrobiota</taxon>
        <taxon>Verrucomicrobiia</taxon>
        <taxon>Verrucomicrobiales</taxon>
        <taxon>Verrucomicrobiaceae</taxon>
        <taxon>Prosthecobacter</taxon>
    </lineage>
</organism>
<reference evidence="3" key="1">
    <citation type="journal article" date="2019" name="Int. J. Syst. Evol. Microbiol.">
        <title>The Global Catalogue of Microorganisms (GCM) 10K type strain sequencing project: providing services to taxonomists for standard genome sequencing and annotation.</title>
        <authorList>
            <consortium name="The Broad Institute Genomics Platform"/>
            <consortium name="The Broad Institute Genome Sequencing Center for Infectious Disease"/>
            <person name="Wu L."/>
            <person name="Ma J."/>
        </authorList>
    </citation>
    <scope>NUCLEOTIDE SEQUENCE [LARGE SCALE GENOMIC DNA]</scope>
    <source>
        <strain evidence="3">JCM 18053</strain>
    </source>
</reference>
<evidence type="ECO:0000313" key="2">
    <source>
        <dbReference type="EMBL" id="GAA5136807.1"/>
    </source>
</evidence>
<sequence length="75" mass="9155">MPKILFSPEADRDLDEIWHYIAEDSPLQADRLLERFRLKLEHLARWRTLGRPRPELLKDCRSYPFGKYCFYFRPA</sequence>
<dbReference type="EMBL" id="BAABIA010000002">
    <property type="protein sequence ID" value="GAA5136807.1"/>
    <property type="molecule type" value="Genomic_DNA"/>
</dbReference>
<protein>
    <recommendedName>
        <fullName evidence="4">Plasmid stabilization system protein ParE</fullName>
    </recommendedName>
</protein>
<accession>A0ABP9P333</accession>
<evidence type="ECO:0008006" key="4">
    <source>
        <dbReference type="Google" id="ProtNLM"/>
    </source>
</evidence>
<dbReference type="RefSeq" id="WP_345735511.1">
    <property type="nucleotide sequence ID" value="NZ_BAABIA010000002.1"/>
</dbReference>
<name>A0ABP9P333_9BACT</name>
<evidence type="ECO:0000313" key="3">
    <source>
        <dbReference type="Proteomes" id="UP001499852"/>
    </source>
</evidence>
<evidence type="ECO:0000256" key="1">
    <source>
        <dbReference type="ARBA" id="ARBA00022649"/>
    </source>
</evidence>
<dbReference type="Pfam" id="PF05016">
    <property type="entry name" value="ParE_toxin"/>
    <property type="match status" value="1"/>
</dbReference>
<dbReference type="Proteomes" id="UP001499852">
    <property type="component" value="Unassembled WGS sequence"/>
</dbReference>
<dbReference type="Gene3D" id="3.30.2310.20">
    <property type="entry name" value="RelE-like"/>
    <property type="match status" value="1"/>
</dbReference>
<keyword evidence="3" id="KW-1185">Reference proteome</keyword>
<proteinExistence type="predicted"/>
<dbReference type="InterPro" id="IPR007712">
    <property type="entry name" value="RelE/ParE_toxin"/>
</dbReference>
<comment type="caution">
    <text evidence="2">The sequence shown here is derived from an EMBL/GenBank/DDBJ whole genome shotgun (WGS) entry which is preliminary data.</text>
</comment>
<dbReference type="InterPro" id="IPR035093">
    <property type="entry name" value="RelE/ParE_toxin_dom_sf"/>
</dbReference>
<keyword evidence="1" id="KW-1277">Toxin-antitoxin system</keyword>